<dbReference type="CDD" id="cd09272">
    <property type="entry name" value="RNase_HI_RT_Ty1"/>
    <property type="match status" value="1"/>
</dbReference>
<reference evidence="3" key="1">
    <citation type="journal article" date="2019" name="Sci. Rep.">
        <title>Draft genome of Tanacetum cinerariifolium, the natural source of mosquito coil.</title>
        <authorList>
            <person name="Yamashiro T."/>
            <person name="Shiraishi A."/>
            <person name="Satake H."/>
            <person name="Nakayama K."/>
        </authorList>
    </citation>
    <scope>NUCLEOTIDE SEQUENCE</scope>
</reference>
<dbReference type="InterPro" id="IPR013103">
    <property type="entry name" value="RVT_2"/>
</dbReference>
<dbReference type="EMBL" id="BKCJ010004291">
    <property type="protein sequence ID" value="GEU60164.1"/>
    <property type="molecule type" value="Genomic_DNA"/>
</dbReference>
<dbReference type="PANTHER" id="PTHR11439">
    <property type="entry name" value="GAG-POL-RELATED RETROTRANSPOSON"/>
    <property type="match status" value="1"/>
</dbReference>
<dbReference type="PANTHER" id="PTHR11439:SF489">
    <property type="entry name" value="RNA-DIRECTED DNA POLYMERASE"/>
    <property type="match status" value="1"/>
</dbReference>
<evidence type="ECO:0000259" key="2">
    <source>
        <dbReference type="Pfam" id="PF07727"/>
    </source>
</evidence>
<evidence type="ECO:0000313" key="3">
    <source>
        <dbReference type="EMBL" id="GEU60164.1"/>
    </source>
</evidence>
<gene>
    <name evidence="3" type="ORF">Tci_032142</name>
</gene>
<evidence type="ECO:0000256" key="1">
    <source>
        <dbReference type="SAM" id="MobiDB-lite"/>
    </source>
</evidence>
<dbReference type="AlphaFoldDB" id="A0A6L2LIW4"/>
<dbReference type="Pfam" id="PF07727">
    <property type="entry name" value="RVT_2"/>
    <property type="match status" value="1"/>
</dbReference>
<name>A0A6L2LIW4_TANCI</name>
<sequence>MQTPGSGISILLTVGTPSTGSGNLYCQWELSPGSGNALCILFPTISSIHFQASASTSSDFNCLIWLKIIMLDENTTTHFGDQSSSEGNLSQNYPRQSLSFNENNSKDDQTPGVRRSSRQTKLPVKLNDYVLNSNVKHGIEKFVNYYNLKDANLCFATTLNRSTEPYCLSDALSDPNWVDDMDNKTEAKNRNNTWTVCDLPHGRKPIGSKWIWKIKYKASGEIERDLVEDVYMTLPEGYNSESKSKVCKLNKSVYGLKQTPRQWNAKFTTALVEHGYEQRKFDYSLHVKHKGVVIVALLVYVDDIVIVGMMKLRLTTLKGVFSDADWAKYPKTRKSVTGFCVSLGKSLVSWKSKKQATLSRSSTEHEYRSIASATCETV</sequence>
<feature type="compositionally biased region" description="Polar residues" evidence="1">
    <location>
        <begin position="80"/>
        <end position="103"/>
    </location>
</feature>
<protein>
    <recommendedName>
        <fullName evidence="2">Reverse transcriptase Ty1/copia-type domain-containing protein</fullName>
    </recommendedName>
</protein>
<proteinExistence type="predicted"/>
<comment type="caution">
    <text evidence="3">The sequence shown here is derived from an EMBL/GenBank/DDBJ whole genome shotgun (WGS) entry which is preliminary data.</text>
</comment>
<feature type="region of interest" description="Disordered" evidence="1">
    <location>
        <begin position="80"/>
        <end position="118"/>
    </location>
</feature>
<feature type="domain" description="Reverse transcriptase Ty1/copia-type" evidence="2">
    <location>
        <begin position="223"/>
        <end position="315"/>
    </location>
</feature>
<accession>A0A6L2LIW4</accession>
<organism evidence="3">
    <name type="scientific">Tanacetum cinerariifolium</name>
    <name type="common">Dalmatian daisy</name>
    <name type="synonym">Chrysanthemum cinerariifolium</name>
    <dbReference type="NCBI Taxonomy" id="118510"/>
    <lineage>
        <taxon>Eukaryota</taxon>
        <taxon>Viridiplantae</taxon>
        <taxon>Streptophyta</taxon>
        <taxon>Embryophyta</taxon>
        <taxon>Tracheophyta</taxon>
        <taxon>Spermatophyta</taxon>
        <taxon>Magnoliopsida</taxon>
        <taxon>eudicotyledons</taxon>
        <taxon>Gunneridae</taxon>
        <taxon>Pentapetalae</taxon>
        <taxon>asterids</taxon>
        <taxon>campanulids</taxon>
        <taxon>Asterales</taxon>
        <taxon>Asteraceae</taxon>
        <taxon>Asteroideae</taxon>
        <taxon>Anthemideae</taxon>
        <taxon>Anthemidinae</taxon>
        <taxon>Tanacetum</taxon>
    </lineage>
</organism>